<dbReference type="EMBL" id="CYZA01000007">
    <property type="protein sequence ID" value="CUN88588.1"/>
    <property type="molecule type" value="Genomic_DNA"/>
</dbReference>
<gene>
    <name evidence="2" type="ORF">ERS852395_01584</name>
</gene>
<keyword evidence="1" id="KW-0732">Signal</keyword>
<dbReference type="Gene3D" id="3.40.50.2300">
    <property type="match status" value="1"/>
</dbReference>
<feature type="signal peptide" evidence="1">
    <location>
        <begin position="1"/>
        <end position="24"/>
    </location>
</feature>
<accession>A0A174AM94</accession>
<evidence type="ECO:0008006" key="4">
    <source>
        <dbReference type="Google" id="ProtNLM"/>
    </source>
</evidence>
<reference evidence="2 3" key="1">
    <citation type="submission" date="2015-09" db="EMBL/GenBank/DDBJ databases">
        <authorList>
            <consortium name="Pathogen Informatics"/>
        </authorList>
    </citation>
    <scope>NUCLEOTIDE SEQUENCE [LARGE SCALE GENOMIC DNA]</scope>
    <source>
        <strain evidence="2 3">2789STDY5608838</strain>
    </source>
</reference>
<proteinExistence type="predicted"/>
<dbReference type="Proteomes" id="UP000095447">
    <property type="component" value="Unassembled WGS sequence"/>
</dbReference>
<dbReference type="RefSeq" id="WP_155511703.1">
    <property type="nucleotide sequence ID" value="NZ_CYZA01000007.1"/>
</dbReference>
<evidence type="ECO:0000313" key="3">
    <source>
        <dbReference type="Proteomes" id="UP000095447"/>
    </source>
</evidence>
<name>A0A174AM94_9FIRM</name>
<organism evidence="2 3">
    <name type="scientific">Blautia obeum</name>
    <dbReference type="NCBI Taxonomy" id="40520"/>
    <lineage>
        <taxon>Bacteria</taxon>
        <taxon>Bacillati</taxon>
        <taxon>Bacillota</taxon>
        <taxon>Clostridia</taxon>
        <taxon>Lachnospirales</taxon>
        <taxon>Lachnospiraceae</taxon>
        <taxon>Blautia</taxon>
    </lineage>
</organism>
<dbReference type="AlphaFoldDB" id="A0A174AM94"/>
<protein>
    <recommendedName>
        <fullName evidence="4">Sugar ABC transporter substrate-binding protein</fullName>
    </recommendedName>
</protein>
<sequence length="402" mass="45435">MKKIISFILTMIMLLTCTSISVMAADTQSDTTNQDGKMTIGVSVYNLNDAEVRAFRNYFENYVGMAFEVEFLYSSSISTAEEEISFINELHERNVKGIISFLSSDLEEVLPVCEEYGIYYVRGSGTISDEMYEKVKDNPYFLGTIGTSVETEMDAAANMAEYFVSEDQNNQNHYIIACGGSAIGNEMHRLRTIGILNKLQEAYGLSYEKSVEELVNTQDTEEIETGSDIKITLVPGYPKDHLDEKLADSLNTGEYNVILSVVSASDFIKIIDAYEEENSTDVLLGSIDCFTEDTYEMFNKKGYNGKERIDYLVGKYGAIVAPSFVAMKNALEGFAEDYREDGSAFRLQQSFWTADSVDEFNKQYALSIGMYDNTYSVEDMMEVLKSYTPETNFEQFRKFTEK</sequence>
<dbReference type="InterPro" id="IPR028082">
    <property type="entry name" value="Peripla_BP_I"/>
</dbReference>
<evidence type="ECO:0000313" key="2">
    <source>
        <dbReference type="EMBL" id="CUN88588.1"/>
    </source>
</evidence>
<dbReference type="SUPFAM" id="SSF53822">
    <property type="entry name" value="Periplasmic binding protein-like I"/>
    <property type="match status" value="1"/>
</dbReference>
<feature type="chain" id="PRO_5008017761" description="Sugar ABC transporter substrate-binding protein" evidence="1">
    <location>
        <begin position="25"/>
        <end position="402"/>
    </location>
</feature>
<evidence type="ECO:0000256" key="1">
    <source>
        <dbReference type="SAM" id="SignalP"/>
    </source>
</evidence>